<gene>
    <name evidence="1" type="ORF">WR25_08844</name>
</gene>
<comment type="caution">
    <text evidence="1">The sequence shown here is derived from an EMBL/GenBank/DDBJ whole genome shotgun (WGS) entry which is preliminary data.</text>
</comment>
<dbReference type="Proteomes" id="UP000218231">
    <property type="component" value="Unassembled WGS sequence"/>
</dbReference>
<dbReference type="EMBL" id="LIAE01010556">
    <property type="protein sequence ID" value="PAV58836.1"/>
    <property type="molecule type" value="Genomic_DNA"/>
</dbReference>
<organism evidence="1 2">
    <name type="scientific">Diploscapter pachys</name>
    <dbReference type="NCBI Taxonomy" id="2018661"/>
    <lineage>
        <taxon>Eukaryota</taxon>
        <taxon>Metazoa</taxon>
        <taxon>Ecdysozoa</taxon>
        <taxon>Nematoda</taxon>
        <taxon>Chromadorea</taxon>
        <taxon>Rhabditida</taxon>
        <taxon>Rhabditina</taxon>
        <taxon>Rhabditomorpha</taxon>
        <taxon>Rhabditoidea</taxon>
        <taxon>Rhabditidae</taxon>
        <taxon>Diploscapter</taxon>
    </lineage>
</organism>
<proteinExistence type="predicted"/>
<reference evidence="1 2" key="1">
    <citation type="journal article" date="2017" name="Curr. Biol.">
        <title>Genome architecture and evolution of a unichromosomal asexual nematode.</title>
        <authorList>
            <person name="Fradin H."/>
            <person name="Zegar C."/>
            <person name="Gutwein M."/>
            <person name="Lucas J."/>
            <person name="Kovtun M."/>
            <person name="Corcoran D."/>
            <person name="Baugh L.R."/>
            <person name="Kiontke K."/>
            <person name="Gunsalus K."/>
            <person name="Fitch D.H."/>
            <person name="Piano F."/>
        </authorList>
    </citation>
    <scope>NUCLEOTIDE SEQUENCE [LARGE SCALE GENOMIC DNA]</scope>
    <source>
        <strain evidence="1">PF1309</strain>
    </source>
</reference>
<dbReference type="AlphaFoldDB" id="A0A2A2JAR8"/>
<dbReference type="OrthoDB" id="10687171at2759"/>
<name>A0A2A2JAR8_9BILA</name>
<evidence type="ECO:0000313" key="1">
    <source>
        <dbReference type="EMBL" id="PAV58836.1"/>
    </source>
</evidence>
<evidence type="ECO:0000313" key="2">
    <source>
        <dbReference type="Proteomes" id="UP000218231"/>
    </source>
</evidence>
<keyword evidence="2" id="KW-1185">Reference proteome</keyword>
<sequence length="143" mass="16109">MKYLQLGDKLNVHPLKVSFLRVDRRIEETLLREHIQEEGNVCLESLVIPSQNAYAPHSHLDTSNSELLERSDHLGSCIRVIPRMGDDLDEQGVVVGRNDGAREGRGRIQTDAHSLARTEHLNSARVWLEIAGWVLCRHSALDG</sequence>
<accession>A0A2A2JAR8</accession>
<protein>
    <submittedName>
        <fullName evidence="1">Uncharacterized protein</fullName>
    </submittedName>
</protein>
<dbReference type="AntiFam" id="ANF00133">
    <property type="entry name" value="Shadow ORF (opposite mccA)"/>
</dbReference>